<evidence type="ECO:0000313" key="2">
    <source>
        <dbReference type="Proteomes" id="UP000006681"/>
    </source>
</evidence>
<dbReference type="HOGENOM" id="CLU_145188_0_0_2"/>
<organism evidence="1 2">
    <name type="scientific">Vulcanisaeta distributa (strain DSM 14429 / JCM 11212 / NBRC 100878 / IC-017)</name>
    <dbReference type="NCBI Taxonomy" id="572478"/>
    <lineage>
        <taxon>Archaea</taxon>
        <taxon>Thermoproteota</taxon>
        <taxon>Thermoprotei</taxon>
        <taxon>Thermoproteales</taxon>
        <taxon>Thermoproteaceae</taxon>
        <taxon>Vulcanisaeta</taxon>
    </lineage>
</organism>
<dbReference type="Gene3D" id="2.40.70.10">
    <property type="entry name" value="Acid Proteases"/>
    <property type="match status" value="1"/>
</dbReference>
<protein>
    <recommendedName>
        <fullName evidence="3">Retroviral aspartyl protease</fullName>
    </recommendedName>
</protein>
<dbReference type="AlphaFoldDB" id="E1QU61"/>
<dbReference type="EMBL" id="CP002100">
    <property type="protein sequence ID" value="ADN51055.1"/>
    <property type="molecule type" value="Genomic_DNA"/>
</dbReference>
<evidence type="ECO:0000313" key="1">
    <source>
        <dbReference type="EMBL" id="ADN51055.1"/>
    </source>
</evidence>
<sequence length="129" mass="14074">MGVFSVKARIWNVREPARSATVDLLVDIGSTYTVIPSRVLEELGIKPIRTVRLRLADGRIVERPLGEVGIEVEGFAASATPVIFGDEGIYLLGSVTMEQLGLAPDPIEKRLRPTEALLMVTLINALLNH</sequence>
<dbReference type="RefSeq" id="WP_013336780.1">
    <property type="nucleotide sequence ID" value="NC_014537.1"/>
</dbReference>
<dbReference type="GeneID" id="9752621"/>
<evidence type="ECO:0008006" key="3">
    <source>
        <dbReference type="Google" id="ProtNLM"/>
    </source>
</evidence>
<reference evidence="1 2" key="1">
    <citation type="journal article" date="2010" name="Stand. Genomic Sci.">
        <title>Complete genome sequence of Vulcanisaeta distributa type strain (IC-017).</title>
        <authorList>
            <person name="Mavromatis K."/>
            <person name="Sikorski J."/>
            <person name="Pabst E."/>
            <person name="Teshima H."/>
            <person name="Lapidus A."/>
            <person name="Lucas S."/>
            <person name="Nolan M."/>
            <person name="Glavina Del Rio T."/>
            <person name="Cheng J.F."/>
            <person name="Bruce D."/>
            <person name="Goodwin L."/>
            <person name="Pitluck S."/>
            <person name="Liolios K."/>
            <person name="Ivanova N."/>
            <person name="Mikhailova N."/>
            <person name="Pati A."/>
            <person name="Chen A."/>
            <person name="Palaniappan K."/>
            <person name="Land M."/>
            <person name="Hauser L."/>
            <person name="Chang Y.J."/>
            <person name="Jeffries C.D."/>
            <person name="Rohde M."/>
            <person name="Spring S."/>
            <person name="Goker M."/>
            <person name="Wirth R."/>
            <person name="Woyke T."/>
            <person name="Bristow J."/>
            <person name="Eisen J.A."/>
            <person name="Markowitz V."/>
            <person name="Hugenholtz P."/>
            <person name="Klenk H.P."/>
            <person name="Kyrpides N.C."/>
        </authorList>
    </citation>
    <scope>NUCLEOTIDE SEQUENCE [LARGE SCALE GENOMIC DNA]</scope>
    <source>
        <strain evidence="2">DSM 14429 / JCM 11212 / NBRC 100878 / IC-017</strain>
    </source>
</reference>
<dbReference type="STRING" id="572478.Vdis_1680"/>
<dbReference type="InterPro" id="IPR021109">
    <property type="entry name" value="Peptidase_aspartic_dom_sf"/>
</dbReference>
<name>E1QU61_VULDI</name>
<dbReference type="eggNOG" id="arCOG03743">
    <property type="taxonomic scope" value="Archaea"/>
</dbReference>
<proteinExistence type="predicted"/>
<dbReference type="Proteomes" id="UP000006681">
    <property type="component" value="Chromosome"/>
</dbReference>
<accession>E1QU61</accession>
<dbReference type="Pfam" id="PF13650">
    <property type="entry name" value="Asp_protease_2"/>
    <property type="match status" value="1"/>
</dbReference>
<dbReference type="OrthoDB" id="28066at2157"/>
<dbReference type="KEGG" id="vdi:Vdis_1680"/>
<gene>
    <name evidence="1" type="ordered locus">Vdis_1680</name>
</gene>
<reference evidence="2" key="2">
    <citation type="journal article" date="2010" name="Stand. Genomic Sci.">
        <title>Complete genome sequence of Vulcanisaeta distributa type strain (IC-017T).</title>
        <authorList>
            <person name="Mavromatis K."/>
            <person name="Sikorski J."/>
            <person name="Pabst E."/>
            <person name="Teshima H."/>
            <person name="Lapidus A."/>
            <person name="Lucas S."/>
            <person name="Nolan M."/>
            <person name="Glavina Del Rio T."/>
            <person name="Cheng J."/>
            <person name="Bruce D."/>
            <person name="Goodwin L."/>
            <person name="Pitluck S."/>
            <person name="Liolios K."/>
            <person name="Ivanova N."/>
            <person name="Mikhailova N."/>
            <person name="Pati A."/>
            <person name="Chen A."/>
            <person name="Palaniappan K."/>
            <person name="Land M."/>
            <person name="Hauser L."/>
            <person name="Chang Y."/>
            <person name="Jeffries C."/>
            <person name="Rohde M."/>
            <person name="Spring S."/>
            <person name="Goker M."/>
            <person name="Wirth R."/>
            <person name="Woyke T."/>
            <person name="Bristow J."/>
            <person name="Eisen J."/>
            <person name="Markowitz V."/>
            <person name="Hugenholtz P."/>
            <person name="Klenk H."/>
            <person name="Kyrpides N."/>
        </authorList>
    </citation>
    <scope>NUCLEOTIDE SEQUENCE [LARGE SCALE GENOMIC DNA]</scope>
    <source>
        <strain evidence="2">DSM 14429 / JCM 11212 / NBRC 100878 / IC-017</strain>
    </source>
</reference>
<dbReference type="SUPFAM" id="SSF50630">
    <property type="entry name" value="Acid proteases"/>
    <property type="match status" value="1"/>
</dbReference>
<keyword evidence="2" id="KW-1185">Reference proteome</keyword>